<feature type="region of interest" description="Disordered" evidence="5">
    <location>
        <begin position="128"/>
        <end position="162"/>
    </location>
</feature>
<dbReference type="eggNOG" id="KOG2044">
    <property type="taxonomic scope" value="Eukaryota"/>
</dbReference>
<dbReference type="GO" id="GO:0000956">
    <property type="term" value="P:nuclear-transcribed mRNA catabolic process"/>
    <property type="evidence" value="ECO:0007669"/>
    <property type="project" value="TreeGrafter"/>
</dbReference>
<evidence type="ECO:0000259" key="7">
    <source>
        <dbReference type="Pfam" id="PF17846"/>
    </source>
</evidence>
<evidence type="ECO:0000256" key="5">
    <source>
        <dbReference type="SAM" id="MobiDB-lite"/>
    </source>
</evidence>
<dbReference type="InterPro" id="IPR047007">
    <property type="entry name" value="XRN1_D1_sf"/>
</dbReference>
<dbReference type="Gene3D" id="2.30.30.750">
    <property type="match status" value="1"/>
</dbReference>
<dbReference type="OMA" id="CTHPNDV"/>
<evidence type="ECO:0000256" key="3">
    <source>
        <dbReference type="ARBA" id="ARBA00022839"/>
    </source>
</evidence>
<gene>
    <name evidence="11" type="ORF">AMSG_05553</name>
</gene>
<dbReference type="InterPro" id="IPR047008">
    <property type="entry name" value="XRN1_SH3_sf"/>
</dbReference>
<evidence type="ECO:0000259" key="8">
    <source>
        <dbReference type="Pfam" id="PF18129"/>
    </source>
</evidence>
<dbReference type="InterPro" id="IPR041385">
    <property type="entry name" value="SH3_12"/>
</dbReference>
<protein>
    <submittedName>
        <fullName evidence="11">5'-3' exoribonuclease</fullName>
    </submittedName>
</protein>
<evidence type="ECO:0000256" key="1">
    <source>
        <dbReference type="ARBA" id="ARBA00022722"/>
    </source>
</evidence>
<dbReference type="GeneID" id="25564945"/>
<dbReference type="InterPro" id="IPR027073">
    <property type="entry name" value="5_3_exoribonuclease"/>
</dbReference>
<keyword evidence="3" id="KW-0269">Exonuclease</keyword>
<dbReference type="Pfam" id="PF18129">
    <property type="entry name" value="SH3_12"/>
    <property type="match status" value="1"/>
</dbReference>
<feature type="compositionally biased region" description="Low complexity" evidence="5">
    <location>
        <begin position="412"/>
        <end position="425"/>
    </location>
</feature>
<feature type="domain" description="Xrn1 helical" evidence="7">
    <location>
        <begin position="560"/>
        <end position="728"/>
    </location>
</feature>
<dbReference type="GO" id="GO:0005634">
    <property type="term" value="C:nucleus"/>
    <property type="evidence" value="ECO:0007669"/>
    <property type="project" value="TreeGrafter"/>
</dbReference>
<feature type="domain" description="Xrn1 N-terminal" evidence="6">
    <location>
        <begin position="1"/>
        <end position="267"/>
    </location>
</feature>
<dbReference type="Gene3D" id="3.40.50.12390">
    <property type="match status" value="2"/>
</dbReference>
<dbReference type="InterPro" id="IPR041106">
    <property type="entry name" value="XRN1_D2_D3"/>
</dbReference>
<dbReference type="PANTHER" id="PTHR12341:SF7">
    <property type="entry name" value="5'-3' EXORIBONUCLEASE 1"/>
    <property type="match status" value="1"/>
</dbReference>
<dbReference type="RefSeq" id="XP_013757644.1">
    <property type="nucleotide sequence ID" value="XM_013902190.1"/>
</dbReference>
<dbReference type="Pfam" id="PF03159">
    <property type="entry name" value="XRN_N"/>
    <property type="match status" value="1"/>
</dbReference>
<dbReference type="EMBL" id="GL349456">
    <property type="protein sequence ID" value="KNC49529.1"/>
    <property type="molecule type" value="Genomic_DNA"/>
</dbReference>
<dbReference type="GO" id="GO:0004534">
    <property type="term" value="F:5'-3' RNA exonuclease activity"/>
    <property type="evidence" value="ECO:0007669"/>
    <property type="project" value="TreeGrafter"/>
</dbReference>
<feature type="compositionally biased region" description="Polar residues" evidence="5">
    <location>
        <begin position="455"/>
        <end position="465"/>
    </location>
</feature>
<feature type="compositionally biased region" description="Acidic residues" evidence="5">
    <location>
        <begin position="145"/>
        <end position="162"/>
    </location>
</feature>
<keyword evidence="2" id="KW-0378">Hydrolase</keyword>
<feature type="domain" description="Exoribonuclease Xrn1 D2/D3" evidence="10">
    <location>
        <begin position="1028"/>
        <end position="1216"/>
    </location>
</feature>
<dbReference type="InterPro" id="IPR040992">
    <property type="entry name" value="XRN1_D1"/>
</dbReference>
<dbReference type="CDD" id="cd18673">
    <property type="entry name" value="PIN_XRN1-2-like"/>
    <property type="match status" value="1"/>
</dbReference>
<comment type="similarity">
    <text evidence="4">Belongs to the 5'-3' exonuclease family.</text>
</comment>
<feature type="compositionally biased region" description="Low complexity" evidence="5">
    <location>
        <begin position="128"/>
        <end position="144"/>
    </location>
</feature>
<evidence type="ECO:0000256" key="2">
    <source>
        <dbReference type="ARBA" id="ARBA00022801"/>
    </source>
</evidence>
<dbReference type="Pfam" id="PF18332">
    <property type="entry name" value="XRN1_D1"/>
    <property type="match status" value="1"/>
</dbReference>
<feature type="domain" description="5'-3' exoribonuclease 1 SH3-like" evidence="8">
    <location>
        <begin position="1240"/>
        <end position="1305"/>
    </location>
</feature>
<keyword evidence="12" id="KW-1185">Reference proteome</keyword>
<evidence type="ECO:0000259" key="9">
    <source>
        <dbReference type="Pfam" id="PF18332"/>
    </source>
</evidence>
<organism evidence="11 12">
    <name type="scientific">Thecamonas trahens ATCC 50062</name>
    <dbReference type="NCBI Taxonomy" id="461836"/>
    <lineage>
        <taxon>Eukaryota</taxon>
        <taxon>Apusozoa</taxon>
        <taxon>Apusomonadida</taxon>
        <taxon>Apusomonadidae</taxon>
        <taxon>Thecamonas</taxon>
    </lineage>
</organism>
<feature type="region of interest" description="Disordered" evidence="5">
    <location>
        <begin position="995"/>
        <end position="1014"/>
    </location>
</feature>
<feature type="region of interest" description="Disordered" evidence="5">
    <location>
        <begin position="400"/>
        <end position="496"/>
    </location>
</feature>
<dbReference type="PANTHER" id="PTHR12341">
    <property type="entry name" value="5'-&gt;3' EXORIBONUCLEASE"/>
    <property type="match status" value="1"/>
</dbReference>
<dbReference type="Proteomes" id="UP000054408">
    <property type="component" value="Unassembled WGS sequence"/>
</dbReference>
<evidence type="ECO:0000313" key="11">
    <source>
        <dbReference type="EMBL" id="KNC49529.1"/>
    </source>
</evidence>
<dbReference type="Pfam" id="PF18334">
    <property type="entry name" value="XRN1_D2_D3"/>
    <property type="match status" value="1"/>
</dbReference>
<dbReference type="Pfam" id="PF17846">
    <property type="entry name" value="XRN_M"/>
    <property type="match status" value="2"/>
</dbReference>
<evidence type="ECO:0000256" key="4">
    <source>
        <dbReference type="ARBA" id="ARBA00038299"/>
    </source>
</evidence>
<feature type="region of interest" description="Disordered" evidence="5">
    <location>
        <begin position="520"/>
        <end position="544"/>
    </location>
</feature>
<dbReference type="InterPro" id="IPR041412">
    <property type="entry name" value="Xrn1_helical"/>
</dbReference>
<evidence type="ECO:0000313" key="12">
    <source>
        <dbReference type="Proteomes" id="UP000054408"/>
    </source>
</evidence>
<accession>A0A0L0DB01</accession>
<feature type="domain" description="Xrn1 helical" evidence="7">
    <location>
        <begin position="316"/>
        <end position="400"/>
    </location>
</feature>
<feature type="compositionally biased region" description="Acidic residues" evidence="5">
    <location>
        <begin position="486"/>
        <end position="496"/>
    </location>
</feature>
<reference evidence="11 12" key="1">
    <citation type="submission" date="2010-05" db="EMBL/GenBank/DDBJ databases">
        <title>The Genome Sequence of Thecamonas trahens ATCC 50062.</title>
        <authorList>
            <consortium name="The Broad Institute Genome Sequencing Platform"/>
            <person name="Russ C."/>
            <person name="Cuomo C."/>
            <person name="Shea T."/>
            <person name="Young S.K."/>
            <person name="Zeng Q."/>
            <person name="Koehrsen M."/>
            <person name="Haas B."/>
            <person name="Borodovsky M."/>
            <person name="Guigo R."/>
            <person name="Alvarado L."/>
            <person name="Berlin A."/>
            <person name="Bochicchio J."/>
            <person name="Borenstein D."/>
            <person name="Chapman S."/>
            <person name="Chen Z."/>
            <person name="Freedman E."/>
            <person name="Gellesch M."/>
            <person name="Goldberg J."/>
            <person name="Griggs A."/>
            <person name="Gujja S."/>
            <person name="Heilman E."/>
            <person name="Heiman D."/>
            <person name="Hepburn T."/>
            <person name="Howarth C."/>
            <person name="Jen D."/>
            <person name="Larson L."/>
            <person name="Mehta T."/>
            <person name="Park D."/>
            <person name="Pearson M."/>
            <person name="Roberts A."/>
            <person name="Saif S."/>
            <person name="Shenoy N."/>
            <person name="Sisk P."/>
            <person name="Stolte C."/>
            <person name="Sykes S."/>
            <person name="Thomson T."/>
            <person name="Walk T."/>
            <person name="White J."/>
            <person name="Yandava C."/>
            <person name="Burger G."/>
            <person name="Gray M.W."/>
            <person name="Holland P.W.H."/>
            <person name="King N."/>
            <person name="Lang F.B.F."/>
            <person name="Roger A.J."/>
            <person name="Ruiz-Trillo I."/>
            <person name="Lander E."/>
            <person name="Nusbaum C."/>
        </authorList>
    </citation>
    <scope>NUCLEOTIDE SEQUENCE [LARGE SCALE GENOMIC DNA]</scope>
    <source>
        <strain evidence="11 12">ATCC 50062</strain>
    </source>
</reference>
<dbReference type="Gene3D" id="1.25.40.1050">
    <property type="match status" value="1"/>
</dbReference>
<dbReference type="InterPro" id="IPR004859">
    <property type="entry name" value="Xrn1_N"/>
</dbReference>
<sequence>MGIPKLFRFISERYPEINRKANTLPPPVFHNLYMDLNGVLHNATHSNDEAVSYKKDPVTIAAAVFGYIERVFSVVGPQRLLFIAVDGVAPRAKVNQQRQRRFKAAAATEAGLKAAKEAKAAARAARKAVAAEPGAGPDAAASLSESDDESDDESGEDDDDDAAAANVFDSNCITPGTQFMAALVDQLKYFVAHKVATDAEWQAISVIVSGPDVPGEGEHKIMDFIRAAKSAPGYDPNTSHCLHGLDADLIMLGLATHEPLFTLVREKVVFGQSRVLNERSAIAVQQTDDFEMLHLAILREYLINEFKPRAPLAFAWDIERLLDDFVFMCFFIGNDFLPPLPLMDIDKGGLKVVFDTYKKLLPTWSDWLVDAGACVINPLALQALFDALREREARVMRARHPGELVDPPVAPPAAAADADAAATDALKQMLNVGASPSPAPPAPSAWAPPPGSVSTDQQAAGQSPVESAELDPAANTPTPPPPAETDNNDDDDDAAAADDAADAAPDYLLSMAHLLGVQPETLLEPGKRTRRKRKAPEPTEPQLAAVSANSLTPAQKAAWWYDEKFPHMAPAAPEDYVHDVVSQYIQGLAWNLSYYYQGVLSWSWFYGYYCAPLLADLGSIRDAVVAYDTTATPFSPFEQLMAVLPHYSASLLPPPLAELMTAPDSPLAPYFPADYGFIPDESGRSWKDIALIPFVDQTALSTEVAARLAQCSPSELARNTPGTAFLIHYNPSNKTQLSPPGELAVLPALTNAPVAIVPYTTPRLAAPFTPKLCAGARPPPAAPVPGFPSFATVRYLYTVRSVGVQTVAGPSREDSLIILPDESALASIPSARYLAEKYLGQTVYANWPYLVEARVVALSTPSMYYYPGTGADDGIVLEDVVHDWDETVARLDNDYLIHHGIKLRDIRYVFHVTVLHRLVLHADGSVTKDFGPDPKTGLELLLPLQLAVRTVPAPDTRYVPKPVPLTQLYARGAAVAVVGGVHFGGVGTVLEVASSSKGKGEADDNDGPSASGPASYKLNVAVTPPLDLDIDLTPVVKASRSERYVSTNDAAREVGMSQLAVARITGAVTVSVPGPATIHIGLGVKFSGRGLRIVGYARRRTIRSAGGTARQIWEFSTKTLGLLKTLKARFPTFVNALSRAPNERSYKVSALFGSQKPMMHLRRLIKWLSELEVASLPLVPDDMASLSASAIAALEDELDAAAQAAAKPSKPKLVKAVPATHLVNVHTISRVTTPAALPTKFYIGDRVRSVRPAGPIPFGTCGYIVTLRGTTAELVLDRPIITGSTLSGRLATLRGVTVSTSWLVNLSRPPASATPPEDRAAAKAAKAAKAAAAEAAKPKVGKDAAISNNPFAALL</sequence>
<dbReference type="OrthoDB" id="372487at2759"/>
<dbReference type="STRING" id="461836.A0A0L0DB01"/>
<name>A0A0L0DB01_THETB</name>
<dbReference type="Gene3D" id="2.170.260.40">
    <property type="match status" value="1"/>
</dbReference>
<keyword evidence="1" id="KW-0540">Nuclease</keyword>
<feature type="domain" description="5'-3' exoribonuclease 1 D1" evidence="9">
    <location>
        <begin position="784"/>
        <end position="960"/>
    </location>
</feature>
<evidence type="ECO:0000259" key="10">
    <source>
        <dbReference type="Pfam" id="PF18334"/>
    </source>
</evidence>
<proteinExistence type="inferred from homology"/>
<feature type="compositionally biased region" description="Pro residues" evidence="5">
    <location>
        <begin position="437"/>
        <end position="451"/>
    </location>
</feature>
<evidence type="ECO:0000259" key="6">
    <source>
        <dbReference type="Pfam" id="PF03159"/>
    </source>
</evidence>
<dbReference type="GO" id="GO:0003723">
    <property type="term" value="F:RNA binding"/>
    <property type="evidence" value="ECO:0007669"/>
    <property type="project" value="TreeGrafter"/>
</dbReference>